<name>A0AA85JNF2_TRIRE</name>
<keyword evidence="1" id="KW-1185">Reference proteome</keyword>
<dbReference type="AlphaFoldDB" id="A0AA85JNF2"/>
<accession>A0AA85JNF2</accession>
<reference evidence="1" key="1">
    <citation type="submission" date="2022-06" db="EMBL/GenBank/DDBJ databases">
        <authorList>
            <person name="Berger JAMES D."/>
            <person name="Berger JAMES D."/>
        </authorList>
    </citation>
    <scope>NUCLEOTIDE SEQUENCE [LARGE SCALE GENOMIC DNA]</scope>
</reference>
<evidence type="ECO:0000313" key="2">
    <source>
        <dbReference type="WBParaSite" id="TREG1_31690.1"/>
    </source>
</evidence>
<dbReference type="WBParaSite" id="TREG1_31690.1">
    <property type="protein sequence ID" value="TREG1_31690.1"/>
    <property type="gene ID" value="TREG1_31690"/>
</dbReference>
<proteinExistence type="predicted"/>
<organism evidence="1 2">
    <name type="scientific">Trichobilharzia regenti</name>
    <name type="common">Nasal bird schistosome</name>
    <dbReference type="NCBI Taxonomy" id="157069"/>
    <lineage>
        <taxon>Eukaryota</taxon>
        <taxon>Metazoa</taxon>
        <taxon>Spiralia</taxon>
        <taxon>Lophotrochozoa</taxon>
        <taxon>Platyhelminthes</taxon>
        <taxon>Trematoda</taxon>
        <taxon>Digenea</taxon>
        <taxon>Strigeidida</taxon>
        <taxon>Schistosomatoidea</taxon>
        <taxon>Schistosomatidae</taxon>
        <taxon>Trichobilharzia</taxon>
    </lineage>
</organism>
<dbReference type="Proteomes" id="UP000050795">
    <property type="component" value="Unassembled WGS sequence"/>
</dbReference>
<sequence>MVYFTYSHIAFITVLAFAATISGELTNVTLLENLKENSEHGISRAISELKFAEGEIQNITDKILSQNASLRGEVEEYTACLETAYKYKWGRNTFRDISNGLLDNIVGNSSDDAITCYLEEATGYEKKMEAFPIEGCHKNLASANKEDVEQLEFQIQTVFYSNYLYSTAIFSKKFYTAQLKKLKGN</sequence>
<reference evidence="2" key="2">
    <citation type="submission" date="2023-11" db="UniProtKB">
        <authorList>
            <consortium name="WormBaseParasite"/>
        </authorList>
    </citation>
    <scope>IDENTIFICATION</scope>
</reference>
<protein>
    <submittedName>
        <fullName evidence="2">Uncharacterized protein</fullName>
    </submittedName>
</protein>
<evidence type="ECO:0000313" key="1">
    <source>
        <dbReference type="Proteomes" id="UP000050795"/>
    </source>
</evidence>